<dbReference type="Gene3D" id="3.40.190.10">
    <property type="entry name" value="Periplasmic binding protein-like II"/>
    <property type="match status" value="2"/>
</dbReference>
<dbReference type="InterPro" id="IPR050490">
    <property type="entry name" value="Bact_solute-bd_prot1"/>
</dbReference>
<reference evidence="2 3" key="1">
    <citation type="submission" date="2024-03" db="EMBL/GenBank/DDBJ databases">
        <title>Human intestinal bacterial collection.</title>
        <authorList>
            <person name="Pauvert C."/>
            <person name="Hitch T.C.A."/>
            <person name="Clavel T."/>
        </authorList>
    </citation>
    <scope>NUCLEOTIDE SEQUENCE [LARGE SCALE GENOMIC DNA]</scope>
    <source>
        <strain evidence="2 3">CLA-AA-H255</strain>
    </source>
</reference>
<keyword evidence="1" id="KW-0732">Signal</keyword>
<proteinExistence type="predicted"/>
<dbReference type="PANTHER" id="PTHR43649:SF33">
    <property type="entry name" value="POLYGALACTURONAN_RHAMNOGALACTURONAN-BINDING PROTEIN YTCQ"/>
    <property type="match status" value="1"/>
</dbReference>
<dbReference type="SUPFAM" id="SSF53850">
    <property type="entry name" value="Periplasmic binding protein-like II"/>
    <property type="match status" value="1"/>
</dbReference>
<sequence length="625" mass="70877">MSLCQEQLKADRNRWKNIMFVHHQINNNSGINIIYKQSSTICIAKLLYTIMMLTVITLLAGCNSPAKGVYNDSDYNEAVSTAKTTPFGAYPDMIEYTLGKMTSVNNSNMPAMDTYTDNAYTRYIKSVLNVQNVDVFEANDSQYNTNVSMAVSMNRLPDIMVVSSQSELEQLIENGMIEDLTDSYNNCLTDRIKSMYASYGSALMDMVTYDGKIMALPETNITDGPNLVWLRKDWMDILGLSEPRTVDDVVNIVRHFITYDPGNNGVAEDGSSNTVGLVVDTSVAGECGYSSEFLLDIIFASFNAYPKQWIENDDGQIVYGSVTDEAKNALEYINQLYNEKIIDNDFLLRTSTNICELIENGLCGSFFGPWWAPNNPLANAVSINPDSNWQPYLISTGDNVTEYHSQNPCYKYVVVRKGYEYPEIAAKMISVMFDKIRFDCADSEEFDNYYQLNVEPTARPLSINVDYNNALSICYRNISDAIEGRKDSDNLELLERSYYNACKSYLNNTGLANTSYEYNTDDSYKEYSQSGRKGATSTQWAAYMSRIKACRLLDEGNIVIKQSLYFKTTDTMKNRWWKLKSLEKEAYLKIISGEADIDYFDTFVSEWNAQGGIIITEEVRENIVR</sequence>
<accession>A0ABV1BYT5</accession>
<dbReference type="EMBL" id="JBBMER010000006">
    <property type="protein sequence ID" value="MEQ2380044.1"/>
    <property type="molecule type" value="Genomic_DNA"/>
</dbReference>
<dbReference type="Proteomes" id="UP001442364">
    <property type="component" value="Unassembled WGS sequence"/>
</dbReference>
<evidence type="ECO:0000313" key="2">
    <source>
        <dbReference type="EMBL" id="MEQ2380044.1"/>
    </source>
</evidence>
<comment type="caution">
    <text evidence="2">The sequence shown here is derived from an EMBL/GenBank/DDBJ whole genome shotgun (WGS) entry which is preliminary data.</text>
</comment>
<protein>
    <submittedName>
        <fullName evidence="2">Peripheral protein</fullName>
    </submittedName>
</protein>
<keyword evidence="3" id="KW-1185">Reference proteome</keyword>
<gene>
    <name evidence="2" type="ORF">WMO14_09140</name>
</gene>
<evidence type="ECO:0000313" key="3">
    <source>
        <dbReference type="Proteomes" id="UP001442364"/>
    </source>
</evidence>
<dbReference type="RefSeq" id="WP_349153711.1">
    <property type="nucleotide sequence ID" value="NZ_JBBMER010000006.1"/>
</dbReference>
<organism evidence="2 3">
    <name type="scientific">[Lactobacillus] rogosae</name>
    <dbReference type="NCBI Taxonomy" id="706562"/>
    <lineage>
        <taxon>Bacteria</taxon>
        <taxon>Bacillati</taxon>
        <taxon>Bacillota</taxon>
        <taxon>Clostridia</taxon>
        <taxon>Lachnospirales</taxon>
        <taxon>Lachnospiraceae</taxon>
        <taxon>Lachnospira</taxon>
    </lineage>
</organism>
<evidence type="ECO:0000256" key="1">
    <source>
        <dbReference type="ARBA" id="ARBA00022729"/>
    </source>
</evidence>
<name>A0ABV1BYT5_9FIRM</name>
<dbReference type="PANTHER" id="PTHR43649">
    <property type="entry name" value="ARABINOSE-BINDING PROTEIN-RELATED"/>
    <property type="match status" value="1"/>
</dbReference>